<dbReference type="Proteomes" id="UP000054886">
    <property type="component" value="Unassembled WGS sequence"/>
</dbReference>
<evidence type="ECO:0000256" key="9">
    <source>
        <dbReference type="SAM" id="Phobius"/>
    </source>
</evidence>
<dbReference type="AlphaFoldDB" id="A0A0W0E3F9"/>
<evidence type="ECO:0000256" key="2">
    <source>
        <dbReference type="ARBA" id="ARBA00004370"/>
    </source>
</evidence>
<keyword evidence="3 9" id="KW-0812">Transmembrane</keyword>
<dbReference type="GO" id="GO:0005743">
    <property type="term" value="C:mitochondrial inner membrane"/>
    <property type="evidence" value="ECO:0007669"/>
    <property type="project" value="EnsemblFungi"/>
</dbReference>
<dbReference type="PANTHER" id="PTHR14360:SF12">
    <property type="entry name" value="MOZ PROTEIN REPRESENTS A CHROMATIN-ASSOCIATED ACETYLTRANSFERASE"/>
    <property type="match status" value="1"/>
</dbReference>
<feature type="compositionally biased region" description="Basic and acidic residues" evidence="8">
    <location>
        <begin position="263"/>
        <end position="277"/>
    </location>
</feature>
<evidence type="ECO:0000256" key="5">
    <source>
        <dbReference type="ARBA" id="ARBA00023054"/>
    </source>
</evidence>
<evidence type="ECO:0000256" key="6">
    <source>
        <dbReference type="ARBA" id="ARBA00023128"/>
    </source>
</evidence>
<keyword evidence="7 9" id="KW-0472">Membrane</keyword>
<keyword evidence="5" id="KW-0175">Coiled coil</keyword>
<sequence>MRSALRESTKHIRTWRYTPRPKAIRAYHSTPLLQINSTQYLKEKVSNKLTNDETPLDFINKLPEQLISQGNGLSPTDAAHQVNTLEYYKRLKYEGGFNSEQSNAIIALLLEIIDDEFYKTYNTKFLRDMELNKQSHLFNSAETELKYAIQNSRDTQLNSQHLQMMILQRDLAILHDEINELIINLLNKDSKMDFNNQKLENTLLLKEVNLHLSGSTNKIITKLMGEVKSDIENLRWQTTRSGLVAILLLVLMVMGAVSLTKNKASEEKKEAPTRTIHDQSLSVASEEPPQAAT</sequence>
<protein>
    <recommendedName>
        <fullName evidence="12">Protein FMP32, mitochondrial</fullName>
    </recommendedName>
</protein>
<evidence type="ECO:0000256" key="7">
    <source>
        <dbReference type="ARBA" id="ARBA00023136"/>
    </source>
</evidence>
<comment type="caution">
    <text evidence="10">The sequence shown here is derived from an EMBL/GenBank/DDBJ whole genome shotgun (WGS) entry which is preliminary data.</text>
</comment>
<dbReference type="VEuPathDB" id="FungiDB:CAGL0F05049g"/>
<feature type="region of interest" description="Disordered" evidence="8">
    <location>
        <begin position="263"/>
        <end position="293"/>
    </location>
</feature>
<dbReference type="EMBL" id="LLZZ01000137">
    <property type="protein sequence ID" value="KTB00554.1"/>
    <property type="molecule type" value="Genomic_DNA"/>
</dbReference>
<dbReference type="GO" id="GO:2000214">
    <property type="term" value="P:regulation of L-proline metabolic process"/>
    <property type="evidence" value="ECO:0007669"/>
    <property type="project" value="EnsemblFungi"/>
</dbReference>
<organism evidence="10 11">
    <name type="scientific">Candida glabrata</name>
    <name type="common">Yeast</name>
    <name type="synonym">Torulopsis glabrata</name>
    <dbReference type="NCBI Taxonomy" id="5478"/>
    <lineage>
        <taxon>Eukaryota</taxon>
        <taxon>Fungi</taxon>
        <taxon>Dikarya</taxon>
        <taxon>Ascomycota</taxon>
        <taxon>Saccharomycotina</taxon>
        <taxon>Saccharomycetes</taxon>
        <taxon>Saccharomycetales</taxon>
        <taxon>Saccharomycetaceae</taxon>
        <taxon>Nakaseomyces</taxon>
    </lineage>
</organism>
<dbReference type="VEuPathDB" id="FungiDB:GW608_F04653"/>
<dbReference type="VEuPathDB" id="FungiDB:GWK60_F04653"/>
<gene>
    <name evidence="10" type="ORF">AO440_001310</name>
</gene>
<dbReference type="VEuPathDB" id="FungiDB:B1J91_F05049g"/>
<proteinExistence type="predicted"/>
<dbReference type="OrthoDB" id="5424147at2759"/>
<accession>A0A0W0E3F9</accession>
<evidence type="ECO:0008006" key="12">
    <source>
        <dbReference type="Google" id="ProtNLM"/>
    </source>
</evidence>
<name>A0A0W0E3F9_CANGB</name>
<feature type="transmembrane region" description="Helical" evidence="9">
    <location>
        <begin position="241"/>
        <end position="259"/>
    </location>
</feature>
<evidence type="ECO:0000313" key="11">
    <source>
        <dbReference type="Proteomes" id="UP000054886"/>
    </source>
</evidence>
<dbReference type="InterPro" id="IPR024461">
    <property type="entry name" value="CCDC90-like"/>
</dbReference>
<keyword evidence="6" id="KW-0496">Mitochondrion</keyword>
<evidence type="ECO:0000313" key="10">
    <source>
        <dbReference type="EMBL" id="KTB00554.1"/>
    </source>
</evidence>
<evidence type="ECO:0000256" key="8">
    <source>
        <dbReference type="SAM" id="MobiDB-lite"/>
    </source>
</evidence>
<evidence type="ECO:0000256" key="3">
    <source>
        <dbReference type="ARBA" id="ARBA00022692"/>
    </source>
</evidence>
<reference evidence="10 11" key="1">
    <citation type="submission" date="2015-10" db="EMBL/GenBank/DDBJ databases">
        <title>Draft genomes sequences of Candida glabrata isolates 1A, 1B, 2A, 2B, 3A and 3B.</title>
        <authorList>
            <person name="Haavelsrud O.E."/>
            <person name="Gaustad P."/>
        </authorList>
    </citation>
    <scope>NUCLEOTIDE SEQUENCE [LARGE SCALE GENOMIC DNA]</scope>
    <source>
        <strain evidence="10">910700640</strain>
    </source>
</reference>
<evidence type="ECO:0000256" key="4">
    <source>
        <dbReference type="ARBA" id="ARBA00022989"/>
    </source>
</evidence>
<dbReference type="VEuPathDB" id="FungiDB:GVI51_F04675"/>
<comment type="subcellular location">
    <subcellularLocation>
        <location evidence="2">Membrane</location>
    </subcellularLocation>
    <subcellularLocation>
        <location evidence="1">Mitochondrion</location>
    </subcellularLocation>
</comment>
<dbReference type="PANTHER" id="PTHR14360">
    <property type="entry name" value="PROTEIN FMP32, MITOCHONDRIAL"/>
    <property type="match status" value="1"/>
</dbReference>
<dbReference type="Pfam" id="PF07798">
    <property type="entry name" value="CCDC90-like"/>
    <property type="match status" value="1"/>
</dbReference>
<evidence type="ECO:0000256" key="1">
    <source>
        <dbReference type="ARBA" id="ARBA00004173"/>
    </source>
</evidence>
<keyword evidence="4 9" id="KW-1133">Transmembrane helix</keyword>